<protein>
    <recommendedName>
        <fullName evidence="3">ABC transporter permease</fullName>
    </recommendedName>
</protein>
<reference evidence="2" key="1">
    <citation type="journal article" date="2012" name="Science">
        <title>Fermentation, hydrogen, and sulfur metabolism in multiple uncultivated bacterial phyla.</title>
        <authorList>
            <person name="Wrighton K.C."/>
            <person name="Thomas B.C."/>
            <person name="Sharon I."/>
            <person name="Miller C.S."/>
            <person name="Castelle C.J."/>
            <person name="VerBerkmoes N.C."/>
            <person name="Wilkins M.J."/>
            <person name="Hettich R.L."/>
            <person name="Lipton M.S."/>
            <person name="Williams K.H."/>
            <person name="Long P.E."/>
            <person name="Banfield J.F."/>
        </authorList>
    </citation>
    <scope>NUCLEOTIDE SEQUENCE [LARGE SCALE GENOMIC DNA]</scope>
</reference>
<feature type="transmembrane region" description="Helical" evidence="1">
    <location>
        <begin position="61"/>
        <end position="79"/>
    </location>
</feature>
<keyword evidence="1" id="KW-0472">Membrane</keyword>
<dbReference type="PANTHER" id="PTHR36832">
    <property type="entry name" value="SLR1174 PROTEIN-RELATED"/>
    <property type="match status" value="1"/>
</dbReference>
<dbReference type="AlphaFoldDB" id="K1YP51"/>
<keyword evidence="1" id="KW-1133">Transmembrane helix</keyword>
<sequence>MKFMKALRKNIQLFLIAYRSYSVYFYDILGINITYVFRVIIIVFLYKAIYKVGWVSNTVGWYSLEELSWALIFVQALVVSKPRITQEINADVQWWKIVAYLLNPISYVTYKFNEHFSRFIYNIGISLAIWLVVWYFLLGSIHTSVFGILGGTILVIGAMLISFFGYMMIGLTALFIEDSNGFRTIYSAIDRLFAGNILPIPFFPIFFQQIIFASPFAYTGYTAWLIFVRFESSAFLHYLGMEILWSCIYIGICYLMYQRASKRLIINWG</sequence>
<gene>
    <name evidence="2" type="ORF">ACD_71C00043G0002</name>
</gene>
<evidence type="ECO:0008006" key="3">
    <source>
        <dbReference type="Google" id="ProtNLM"/>
    </source>
</evidence>
<feature type="transmembrane region" description="Helical" evidence="1">
    <location>
        <begin position="144"/>
        <end position="176"/>
    </location>
</feature>
<feature type="transmembrane region" description="Helical" evidence="1">
    <location>
        <begin position="119"/>
        <end position="138"/>
    </location>
</feature>
<comment type="caution">
    <text evidence="2">The sequence shown here is derived from an EMBL/GenBank/DDBJ whole genome shotgun (WGS) entry which is preliminary data.</text>
</comment>
<accession>K1YP51</accession>
<dbReference type="EMBL" id="AMFJ01028774">
    <property type="protein sequence ID" value="EKD44690.1"/>
    <property type="molecule type" value="Genomic_DNA"/>
</dbReference>
<feature type="transmembrane region" description="Helical" evidence="1">
    <location>
        <begin position="238"/>
        <end position="257"/>
    </location>
</feature>
<feature type="transmembrane region" description="Helical" evidence="1">
    <location>
        <begin position="21"/>
        <end position="49"/>
    </location>
</feature>
<proteinExistence type="predicted"/>
<organism evidence="2">
    <name type="scientific">uncultured bacterium</name>
    <name type="common">gcode 4</name>
    <dbReference type="NCBI Taxonomy" id="1234023"/>
    <lineage>
        <taxon>Bacteria</taxon>
        <taxon>environmental samples</taxon>
    </lineage>
</organism>
<name>K1YP51_9BACT</name>
<keyword evidence="1" id="KW-0812">Transmembrane</keyword>
<evidence type="ECO:0000256" key="1">
    <source>
        <dbReference type="SAM" id="Phobius"/>
    </source>
</evidence>
<feature type="transmembrane region" description="Helical" evidence="1">
    <location>
        <begin position="197"/>
        <end position="218"/>
    </location>
</feature>
<evidence type="ECO:0000313" key="2">
    <source>
        <dbReference type="EMBL" id="EKD44690.1"/>
    </source>
</evidence>
<dbReference type="PANTHER" id="PTHR36832:SF1">
    <property type="entry name" value="SLR1174 PROTEIN"/>
    <property type="match status" value="1"/>
</dbReference>